<organism evidence="1 2">
    <name type="scientific">Meloidogyne enterolobii</name>
    <name type="common">Root-knot nematode worm</name>
    <name type="synonym">Meloidogyne mayaguensis</name>
    <dbReference type="NCBI Taxonomy" id="390850"/>
    <lineage>
        <taxon>Eukaryota</taxon>
        <taxon>Metazoa</taxon>
        <taxon>Ecdysozoa</taxon>
        <taxon>Nematoda</taxon>
        <taxon>Chromadorea</taxon>
        <taxon>Rhabditida</taxon>
        <taxon>Tylenchina</taxon>
        <taxon>Tylenchomorpha</taxon>
        <taxon>Tylenchoidea</taxon>
        <taxon>Meloidogynidae</taxon>
        <taxon>Meloidogyninae</taxon>
        <taxon>Meloidogyne</taxon>
    </lineage>
</organism>
<dbReference type="InterPro" id="IPR012337">
    <property type="entry name" value="RNaseH-like_sf"/>
</dbReference>
<gene>
    <name evidence="1" type="ORF">MENT_LOCUS43543</name>
</gene>
<reference evidence="1 2" key="1">
    <citation type="submission" date="2020-08" db="EMBL/GenBank/DDBJ databases">
        <authorList>
            <person name="Koutsovoulos G."/>
            <person name="Danchin GJ E."/>
        </authorList>
    </citation>
    <scope>NUCLEOTIDE SEQUENCE [LARGE SCALE GENOMIC DNA]</scope>
</reference>
<proteinExistence type="predicted"/>
<dbReference type="Proteomes" id="UP000580250">
    <property type="component" value="Unassembled WGS sequence"/>
</dbReference>
<comment type="caution">
    <text evidence="1">The sequence shown here is derived from an EMBL/GenBank/DDBJ whole genome shotgun (WGS) entry which is preliminary data.</text>
</comment>
<name>A0A6V7WUW5_MELEN</name>
<dbReference type="AlphaFoldDB" id="A0A6V7WUW5"/>
<dbReference type="SUPFAM" id="SSF53098">
    <property type="entry name" value="Ribonuclease H-like"/>
    <property type="match status" value="1"/>
</dbReference>
<evidence type="ECO:0000313" key="1">
    <source>
        <dbReference type="EMBL" id="CAD2190732.1"/>
    </source>
</evidence>
<accession>A0A6V7WUW5</accession>
<dbReference type="OrthoDB" id="6596666at2759"/>
<sequence>MDCKISTRNFAIAIYLQFIFIFYSKVVDILDPHDAVCIENSQNAFKNPLVSQQIAYIQSNFGIIASAITKLESQGLSLMEVAEVISEVDKALAGASGSVGITIRQKWRQILEKNSGFSKISKIMHILSGQLFNDFDMAPSLILLFKFAPITSVDVERSFSIYKTVLADNRTRFTPENLEMYLISNCEQNIY</sequence>
<evidence type="ECO:0000313" key="2">
    <source>
        <dbReference type="Proteomes" id="UP000580250"/>
    </source>
</evidence>
<dbReference type="EMBL" id="CAJEWN010000830">
    <property type="protein sequence ID" value="CAD2190732.1"/>
    <property type="molecule type" value="Genomic_DNA"/>
</dbReference>
<protein>
    <submittedName>
        <fullName evidence="1">Uncharacterized protein</fullName>
    </submittedName>
</protein>